<dbReference type="Pfam" id="PF14005">
    <property type="entry name" value="YpjP"/>
    <property type="match status" value="1"/>
</dbReference>
<dbReference type="AlphaFoldDB" id="A0A6N7R4K2"/>
<accession>A0A6N7R4K2</accession>
<evidence type="ECO:0008006" key="3">
    <source>
        <dbReference type="Google" id="ProtNLM"/>
    </source>
</evidence>
<keyword evidence="2" id="KW-1185">Reference proteome</keyword>
<evidence type="ECO:0000313" key="2">
    <source>
        <dbReference type="Proteomes" id="UP000435187"/>
    </source>
</evidence>
<protein>
    <recommendedName>
        <fullName evidence="3">Cell division protein FtsK</fullName>
    </recommendedName>
</protein>
<name>A0A6N7R4K2_9BACI</name>
<evidence type="ECO:0000313" key="1">
    <source>
        <dbReference type="EMBL" id="MRI68128.1"/>
    </source>
</evidence>
<dbReference type="EMBL" id="WJEE01000051">
    <property type="protein sequence ID" value="MRI68128.1"/>
    <property type="molecule type" value="Genomic_DNA"/>
</dbReference>
<organism evidence="1 2">
    <name type="scientific">Gracilibacillus thailandensis</name>
    <dbReference type="NCBI Taxonomy" id="563735"/>
    <lineage>
        <taxon>Bacteria</taxon>
        <taxon>Bacillati</taxon>
        <taxon>Bacillota</taxon>
        <taxon>Bacilli</taxon>
        <taxon>Bacillales</taxon>
        <taxon>Bacillaceae</taxon>
        <taxon>Gracilibacillus</taxon>
    </lineage>
</organism>
<dbReference type="RefSeq" id="WP_153836640.1">
    <property type="nucleotide sequence ID" value="NZ_JBHUMW010000086.1"/>
</dbReference>
<comment type="caution">
    <text evidence="1">The sequence shown here is derived from an EMBL/GenBank/DDBJ whole genome shotgun (WGS) entry which is preliminary data.</text>
</comment>
<proteinExistence type="predicted"/>
<dbReference type="Proteomes" id="UP000435187">
    <property type="component" value="Unassembled WGS sequence"/>
</dbReference>
<reference evidence="1 2" key="1">
    <citation type="submission" date="2019-10" db="EMBL/GenBank/DDBJ databases">
        <title>Gracilibacillus salitolerans sp. nov., a moderate halophile isolated from a saline soil in northwest China.</title>
        <authorList>
            <person name="Gan L."/>
        </authorList>
    </citation>
    <scope>NUCLEOTIDE SEQUENCE [LARGE SCALE GENOMIC DNA]</scope>
    <source>
        <strain evidence="1 2">TP2-8</strain>
    </source>
</reference>
<sequence>MKMWMKKLTVLLVTILTLGLYVPPIYINADVDLGKKDIEPSEDQPKQLDKEEIEDSITEENLILEDSNQLYLEELNHLAKEQVQAKLGTKISAKVKGDLARTVLPNLETVLDALYKEIGEEESQYLMIAEEPSGGYGERIFNLYHVKDKENVAKFHVNRLRRPQDGYYFQFHYHLQNDQFEEHFPIAEVYWGKDTPPKWMSQ</sequence>
<gene>
    <name evidence="1" type="ORF">GH885_17565</name>
</gene>
<dbReference type="InterPro" id="IPR025616">
    <property type="entry name" value="YpjP"/>
</dbReference>